<organism evidence="17 18">
    <name type="scientific">Tothia fuscella</name>
    <dbReference type="NCBI Taxonomy" id="1048955"/>
    <lineage>
        <taxon>Eukaryota</taxon>
        <taxon>Fungi</taxon>
        <taxon>Dikarya</taxon>
        <taxon>Ascomycota</taxon>
        <taxon>Pezizomycotina</taxon>
        <taxon>Dothideomycetes</taxon>
        <taxon>Pleosporomycetidae</taxon>
        <taxon>Venturiales</taxon>
        <taxon>Cylindrosympodiaceae</taxon>
        <taxon>Tothia</taxon>
    </lineage>
</organism>
<evidence type="ECO:0000256" key="1">
    <source>
        <dbReference type="ARBA" id="ARBA00004115"/>
    </source>
</evidence>
<evidence type="ECO:0000256" key="6">
    <source>
        <dbReference type="ARBA" id="ARBA00022692"/>
    </source>
</evidence>
<evidence type="ECO:0000256" key="10">
    <source>
        <dbReference type="ARBA" id="ARBA00022989"/>
    </source>
</evidence>
<keyword evidence="12 15" id="KW-0472">Membrane</keyword>
<comment type="similarity">
    <text evidence="2">Belongs to the SARAF family.</text>
</comment>
<feature type="compositionally biased region" description="Basic and acidic residues" evidence="14">
    <location>
        <begin position="280"/>
        <end position="290"/>
    </location>
</feature>
<evidence type="ECO:0000256" key="2">
    <source>
        <dbReference type="ARBA" id="ARBA00006833"/>
    </source>
</evidence>
<gene>
    <name evidence="17" type="ORF">EJ08DRAFT_315503</name>
</gene>
<feature type="chain" id="PRO_5040382932" description="Store-operated calcium entry-associated regulatory factor" evidence="16">
    <location>
        <begin position="26"/>
        <end position="348"/>
    </location>
</feature>
<evidence type="ECO:0000256" key="15">
    <source>
        <dbReference type="SAM" id="Phobius"/>
    </source>
</evidence>
<keyword evidence="8" id="KW-0256">Endoplasmic reticulum</keyword>
<evidence type="ECO:0000256" key="11">
    <source>
        <dbReference type="ARBA" id="ARBA00023065"/>
    </source>
</evidence>
<evidence type="ECO:0000313" key="18">
    <source>
        <dbReference type="Proteomes" id="UP000800235"/>
    </source>
</evidence>
<feature type="region of interest" description="Disordered" evidence="14">
    <location>
        <begin position="272"/>
        <end position="348"/>
    </location>
</feature>
<evidence type="ECO:0000256" key="13">
    <source>
        <dbReference type="ARBA" id="ARBA00031116"/>
    </source>
</evidence>
<accession>A0A9P4NNV0</accession>
<evidence type="ECO:0000256" key="9">
    <source>
        <dbReference type="ARBA" id="ARBA00022837"/>
    </source>
</evidence>
<keyword evidence="18" id="KW-1185">Reference proteome</keyword>
<feature type="transmembrane region" description="Helical" evidence="15">
    <location>
        <begin position="169"/>
        <end position="189"/>
    </location>
</feature>
<dbReference type="PANTHER" id="PTHR15929:SF0">
    <property type="entry name" value="STORE-OPERATED CALCIUM ENTRY-ASSOCIATED REGULATORY FACTOR"/>
    <property type="match status" value="1"/>
</dbReference>
<dbReference type="GO" id="GO:0005789">
    <property type="term" value="C:endoplasmic reticulum membrane"/>
    <property type="evidence" value="ECO:0007669"/>
    <property type="project" value="UniProtKB-SubCell"/>
</dbReference>
<protein>
    <recommendedName>
        <fullName evidence="3">Store-operated calcium entry-associated regulatory factor</fullName>
    </recommendedName>
    <alternativeName>
        <fullName evidence="13">Transmembrane protein 66</fullName>
    </alternativeName>
</protein>
<evidence type="ECO:0000256" key="12">
    <source>
        <dbReference type="ARBA" id="ARBA00023136"/>
    </source>
</evidence>
<evidence type="ECO:0000256" key="4">
    <source>
        <dbReference type="ARBA" id="ARBA00022448"/>
    </source>
</evidence>
<dbReference type="AlphaFoldDB" id="A0A9P4NNV0"/>
<keyword evidence="7 16" id="KW-0732">Signal</keyword>
<comment type="subcellular location">
    <subcellularLocation>
        <location evidence="1">Endoplasmic reticulum membrane</location>
        <topology evidence="1">Single-pass type I membrane protein</topology>
    </subcellularLocation>
</comment>
<dbReference type="EMBL" id="MU007052">
    <property type="protein sequence ID" value="KAF2428910.1"/>
    <property type="molecule type" value="Genomic_DNA"/>
</dbReference>
<proteinExistence type="inferred from homology"/>
<sequence length="348" mass="38703">MRRTISFWRLYRYLLLGLVISLSIAIPKYDPAKIEPPTSHEPPTSDAPPGTVLLSKIPSLTLKTNQQTKAVRTEPFPQLICVSGPCSEGAVEEMTCTNEGSGYGPEKIHWECSSSHSSRFKLTTTAVICEGFLGPDDVNVVEGSCSVEYGIARIEPEGARVVKREATGLEFICVYIVLVLICFAIIWAVDRTNFSRVVRDMYELARNHWKQWQGALARAQVQARDRAQAEAQQLMEEADRPPAYAELYPEIDIPAGEERRIIRRNNSEPINNRTEVAAEADQHPEPDRTARPPVVVRQIIITHSISRPAHPERQSEASTGQRTVRSASGSDLPGSTHTSTGYGTTKRR</sequence>
<reference evidence="17" key="1">
    <citation type="journal article" date="2020" name="Stud. Mycol.">
        <title>101 Dothideomycetes genomes: a test case for predicting lifestyles and emergence of pathogens.</title>
        <authorList>
            <person name="Haridas S."/>
            <person name="Albert R."/>
            <person name="Binder M."/>
            <person name="Bloem J."/>
            <person name="Labutti K."/>
            <person name="Salamov A."/>
            <person name="Andreopoulos B."/>
            <person name="Baker S."/>
            <person name="Barry K."/>
            <person name="Bills G."/>
            <person name="Bluhm B."/>
            <person name="Cannon C."/>
            <person name="Castanera R."/>
            <person name="Culley D."/>
            <person name="Daum C."/>
            <person name="Ezra D."/>
            <person name="Gonzalez J."/>
            <person name="Henrissat B."/>
            <person name="Kuo A."/>
            <person name="Liang C."/>
            <person name="Lipzen A."/>
            <person name="Lutzoni F."/>
            <person name="Magnuson J."/>
            <person name="Mondo S."/>
            <person name="Nolan M."/>
            <person name="Ohm R."/>
            <person name="Pangilinan J."/>
            <person name="Park H.-J."/>
            <person name="Ramirez L."/>
            <person name="Alfaro M."/>
            <person name="Sun H."/>
            <person name="Tritt A."/>
            <person name="Yoshinaga Y."/>
            <person name="Zwiers L.-H."/>
            <person name="Turgeon B."/>
            <person name="Goodwin S."/>
            <person name="Spatafora J."/>
            <person name="Crous P."/>
            <person name="Grigoriev I."/>
        </authorList>
    </citation>
    <scope>NUCLEOTIDE SEQUENCE</scope>
    <source>
        <strain evidence="17">CBS 130266</strain>
    </source>
</reference>
<dbReference type="GO" id="GO:0006816">
    <property type="term" value="P:calcium ion transport"/>
    <property type="evidence" value="ECO:0007669"/>
    <property type="project" value="UniProtKB-KW"/>
</dbReference>
<dbReference type="InterPro" id="IPR009567">
    <property type="entry name" value="SARAF"/>
</dbReference>
<evidence type="ECO:0000313" key="17">
    <source>
        <dbReference type="EMBL" id="KAF2428910.1"/>
    </source>
</evidence>
<dbReference type="PANTHER" id="PTHR15929">
    <property type="entry name" value="STORE-OPERATED CALCIUM ENTRY-ASSOCIATED REGULATORY FACTOR"/>
    <property type="match status" value="1"/>
</dbReference>
<evidence type="ECO:0000256" key="16">
    <source>
        <dbReference type="SAM" id="SignalP"/>
    </source>
</evidence>
<dbReference type="OrthoDB" id="20303at2759"/>
<evidence type="ECO:0000256" key="14">
    <source>
        <dbReference type="SAM" id="MobiDB-lite"/>
    </source>
</evidence>
<name>A0A9P4NNV0_9PEZI</name>
<feature type="signal peptide" evidence="16">
    <location>
        <begin position="1"/>
        <end position="25"/>
    </location>
</feature>
<keyword evidence="5" id="KW-0109">Calcium transport</keyword>
<feature type="compositionally biased region" description="Polar residues" evidence="14">
    <location>
        <begin position="316"/>
        <end position="329"/>
    </location>
</feature>
<dbReference type="Proteomes" id="UP000800235">
    <property type="component" value="Unassembled WGS sequence"/>
</dbReference>
<keyword evidence="4" id="KW-0813">Transport</keyword>
<keyword evidence="10 15" id="KW-1133">Transmembrane helix</keyword>
<evidence type="ECO:0000256" key="3">
    <source>
        <dbReference type="ARBA" id="ARBA00016584"/>
    </source>
</evidence>
<keyword evidence="11" id="KW-0406">Ion transport</keyword>
<dbReference type="Pfam" id="PF06682">
    <property type="entry name" value="SARAF"/>
    <property type="match status" value="1"/>
</dbReference>
<feature type="compositionally biased region" description="Low complexity" evidence="14">
    <location>
        <begin position="334"/>
        <end position="348"/>
    </location>
</feature>
<evidence type="ECO:0000256" key="5">
    <source>
        <dbReference type="ARBA" id="ARBA00022568"/>
    </source>
</evidence>
<dbReference type="GO" id="GO:2001256">
    <property type="term" value="P:regulation of store-operated calcium entry"/>
    <property type="evidence" value="ECO:0007669"/>
    <property type="project" value="InterPro"/>
</dbReference>
<keyword evidence="6 15" id="KW-0812">Transmembrane</keyword>
<evidence type="ECO:0000256" key="7">
    <source>
        <dbReference type="ARBA" id="ARBA00022729"/>
    </source>
</evidence>
<evidence type="ECO:0000256" key="8">
    <source>
        <dbReference type="ARBA" id="ARBA00022824"/>
    </source>
</evidence>
<keyword evidence="9" id="KW-0106">Calcium</keyword>
<comment type="caution">
    <text evidence="17">The sequence shown here is derived from an EMBL/GenBank/DDBJ whole genome shotgun (WGS) entry which is preliminary data.</text>
</comment>